<organism evidence="2 3">
    <name type="scientific">Allopontixanthobacter sediminis</name>
    <dbReference type="NCBI Taxonomy" id="1689985"/>
    <lineage>
        <taxon>Bacteria</taxon>
        <taxon>Pseudomonadati</taxon>
        <taxon>Pseudomonadota</taxon>
        <taxon>Alphaproteobacteria</taxon>
        <taxon>Sphingomonadales</taxon>
        <taxon>Erythrobacteraceae</taxon>
        <taxon>Allopontixanthobacter</taxon>
    </lineage>
</organism>
<dbReference type="OrthoDB" id="7282816at2"/>
<protein>
    <submittedName>
        <fullName evidence="2">Uncharacterized protein</fullName>
    </submittedName>
</protein>
<dbReference type="EMBL" id="WTYL01000001">
    <property type="protein sequence ID" value="MXP43326.1"/>
    <property type="molecule type" value="Genomic_DNA"/>
</dbReference>
<reference evidence="2 3" key="1">
    <citation type="submission" date="2019-12" db="EMBL/GenBank/DDBJ databases">
        <title>Genomic-based taxomic classification of the family Erythrobacteraceae.</title>
        <authorList>
            <person name="Xu L."/>
        </authorList>
    </citation>
    <scope>NUCLEOTIDE SEQUENCE [LARGE SCALE GENOMIC DNA]</scope>
    <source>
        <strain evidence="2 3">KCTC 42453</strain>
    </source>
</reference>
<feature type="compositionally biased region" description="Polar residues" evidence="1">
    <location>
        <begin position="25"/>
        <end position="35"/>
    </location>
</feature>
<accession>A0A845AZG9</accession>
<feature type="region of interest" description="Disordered" evidence="1">
    <location>
        <begin position="21"/>
        <end position="41"/>
    </location>
</feature>
<comment type="caution">
    <text evidence="2">The sequence shown here is derived from an EMBL/GenBank/DDBJ whole genome shotgun (WGS) entry which is preliminary data.</text>
</comment>
<name>A0A845AZG9_9SPHN</name>
<gene>
    <name evidence="2" type="ORF">GRI65_02510</name>
</gene>
<dbReference type="Proteomes" id="UP000431922">
    <property type="component" value="Unassembled WGS sequence"/>
</dbReference>
<sequence length="102" mass="11441">MLRQGEANPNATPAAKFLNLGRGSQRATARSSLCEESQAAPMGRAERIEWASFDWEDGEAVPGPRAPAGTSDEEALECEKLFTRERSWYVSQVEGEDRRRRR</sequence>
<dbReference type="AlphaFoldDB" id="A0A845AZG9"/>
<proteinExistence type="predicted"/>
<evidence type="ECO:0000256" key="1">
    <source>
        <dbReference type="SAM" id="MobiDB-lite"/>
    </source>
</evidence>
<evidence type="ECO:0000313" key="3">
    <source>
        <dbReference type="Proteomes" id="UP000431922"/>
    </source>
</evidence>
<dbReference type="RefSeq" id="WP_160754942.1">
    <property type="nucleotide sequence ID" value="NZ_WTYL01000001.1"/>
</dbReference>
<evidence type="ECO:0000313" key="2">
    <source>
        <dbReference type="EMBL" id="MXP43326.1"/>
    </source>
</evidence>
<keyword evidence="3" id="KW-1185">Reference proteome</keyword>